<dbReference type="CDD" id="cd14773">
    <property type="entry name" value="TrHb2_PhHbO-like_O"/>
    <property type="match status" value="1"/>
</dbReference>
<dbReference type="GO" id="GO:0020037">
    <property type="term" value="F:heme binding"/>
    <property type="evidence" value="ECO:0007669"/>
    <property type="project" value="InterPro"/>
</dbReference>
<evidence type="ECO:0000256" key="5">
    <source>
        <dbReference type="ARBA" id="ARBA00034496"/>
    </source>
</evidence>
<keyword evidence="1" id="KW-0813">Transport</keyword>
<evidence type="ECO:0000256" key="2">
    <source>
        <dbReference type="ARBA" id="ARBA00022617"/>
    </source>
</evidence>
<comment type="similarity">
    <text evidence="5">Belongs to the truncated hemoglobin family. Group II subfamily.</text>
</comment>
<gene>
    <name evidence="6" type="ORF">J1N51_09610</name>
</gene>
<dbReference type="EMBL" id="CP072110">
    <property type="protein sequence ID" value="QTH63008.1"/>
    <property type="molecule type" value="Genomic_DNA"/>
</dbReference>
<dbReference type="Pfam" id="PF01152">
    <property type="entry name" value="Bac_globin"/>
    <property type="match status" value="1"/>
</dbReference>
<evidence type="ECO:0000313" key="7">
    <source>
        <dbReference type="Proteomes" id="UP000682739"/>
    </source>
</evidence>
<dbReference type="InterPro" id="IPR044203">
    <property type="entry name" value="GlbO/GLB3-like"/>
</dbReference>
<evidence type="ECO:0000313" key="6">
    <source>
        <dbReference type="EMBL" id="QTH63008.1"/>
    </source>
</evidence>
<keyword evidence="3" id="KW-0479">Metal-binding</keyword>
<dbReference type="PANTHER" id="PTHR47366">
    <property type="entry name" value="TWO-ON-TWO HEMOGLOBIN-3"/>
    <property type="match status" value="1"/>
</dbReference>
<evidence type="ECO:0000256" key="4">
    <source>
        <dbReference type="ARBA" id="ARBA00023004"/>
    </source>
</evidence>
<sequence length="147" mass="17329">MLKQIKERVLGKPKTKYQSHLTPSETPYQRMGEQSVRDLANLFYDEMENNPAAAELLAIHPQPMDIIREKFFEFLSGWLGGPNLFMEKYGHPRLRMRHMPFAIDNNMYQQWMMCMKVALEKVLSDDPVLKADLEQKFDQLAQHMINQ</sequence>
<dbReference type="RefSeq" id="WP_208830786.1">
    <property type="nucleotide sequence ID" value="NZ_CP072110.1"/>
</dbReference>
<reference evidence="6" key="1">
    <citation type="submission" date="2021-03" db="EMBL/GenBank/DDBJ databases">
        <title>Description of Psychrosphaera ytuae sp. nov. isolated from deep sea sediment of South China Sea.</title>
        <authorList>
            <person name="Zhang J."/>
            <person name="Xu X.-D."/>
        </authorList>
    </citation>
    <scope>NUCLEOTIDE SEQUENCE</scope>
    <source>
        <strain evidence="6">MTZ26</strain>
    </source>
</reference>
<dbReference type="Gene3D" id="1.10.490.10">
    <property type="entry name" value="Globins"/>
    <property type="match status" value="1"/>
</dbReference>
<evidence type="ECO:0000256" key="3">
    <source>
        <dbReference type="ARBA" id="ARBA00022723"/>
    </source>
</evidence>
<keyword evidence="4" id="KW-0408">Iron</keyword>
<dbReference type="InterPro" id="IPR009050">
    <property type="entry name" value="Globin-like_sf"/>
</dbReference>
<organism evidence="6 7">
    <name type="scientific">Psychrosphaera ytuae</name>
    <dbReference type="NCBI Taxonomy" id="2820710"/>
    <lineage>
        <taxon>Bacteria</taxon>
        <taxon>Pseudomonadati</taxon>
        <taxon>Pseudomonadota</taxon>
        <taxon>Gammaproteobacteria</taxon>
        <taxon>Alteromonadales</taxon>
        <taxon>Pseudoalteromonadaceae</taxon>
        <taxon>Psychrosphaera</taxon>
    </lineage>
</organism>
<proteinExistence type="inferred from homology"/>
<name>A0A975DA18_9GAMM</name>
<dbReference type="SUPFAM" id="SSF46458">
    <property type="entry name" value="Globin-like"/>
    <property type="match status" value="1"/>
</dbReference>
<dbReference type="InterPro" id="IPR001486">
    <property type="entry name" value="Hemoglobin_trunc"/>
</dbReference>
<dbReference type="PANTHER" id="PTHR47366:SF1">
    <property type="entry name" value="TWO-ON-TWO HEMOGLOBIN-3"/>
    <property type="match status" value="1"/>
</dbReference>
<keyword evidence="7" id="KW-1185">Reference proteome</keyword>
<protein>
    <submittedName>
        <fullName evidence="6">Group II truncated hemoglobin</fullName>
    </submittedName>
</protein>
<dbReference type="InterPro" id="IPR012292">
    <property type="entry name" value="Globin/Proto"/>
</dbReference>
<dbReference type="AlphaFoldDB" id="A0A975DA18"/>
<keyword evidence="2" id="KW-0349">Heme</keyword>
<dbReference type="GO" id="GO:0019825">
    <property type="term" value="F:oxygen binding"/>
    <property type="evidence" value="ECO:0007669"/>
    <property type="project" value="InterPro"/>
</dbReference>
<dbReference type="KEGG" id="psym:J1N51_09610"/>
<dbReference type="GO" id="GO:0005344">
    <property type="term" value="F:oxygen carrier activity"/>
    <property type="evidence" value="ECO:0007669"/>
    <property type="project" value="InterPro"/>
</dbReference>
<dbReference type="Proteomes" id="UP000682739">
    <property type="component" value="Chromosome"/>
</dbReference>
<accession>A0A975DA18</accession>
<dbReference type="GO" id="GO:0046872">
    <property type="term" value="F:metal ion binding"/>
    <property type="evidence" value="ECO:0007669"/>
    <property type="project" value="UniProtKB-KW"/>
</dbReference>
<evidence type="ECO:0000256" key="1">
    <source>
        <dbReference type="ARBA" id="ARBA00022448"/>
    </source>
</evidence>